<evidence type="ECO:0000313" key="1">
    <source>
        <dbReference type="EMBL" id="SVE40489.1"/>
    </source>
</evidence>
<dbReference type="EMBL" id="UINC01215006">
    <property type="protein sequence ID" value="SVE40489.1"/>
    <property type="molecule type" value="Genomic_DNA"/>
</dbReference>
<dbReference type="AlphaFoldDB" id="A0A383D886"/>
<proteinExistence type="predicted"/>
<name>A0A383D886_9ZZZZ</name>
<protein>
    <submittedName>
        <fullName evidence="1">Uncharacterized protein</fullName>
    </submittedName>
</protein>
<gene>
    <name evidence="1" type="ORF">METZ01_LOCUS493343</name>
</gene>
<sequence length="98" mass="11406">NKWEKVLSMDKESKEVPYGHDAYSPMYYDPVSGHGLLVEFKTNALWAYDPDRLKWTKLAPEGDLMPTGKKRLAYFDPIQKVFVIIEGTTVWVYRYQSG</sequence>
<reference evidence="1" key="1">
    <citation type="submission" date="2018-05" db="EMBL/GenBank/DDBJ databases">
        <authorList>
            <person name="Lanie J.A."/>
            <person name="Ng W.-L."/>
            <person name="Kazmierczak K.M."/>
            <person name="Andrzejewski T.M."/>
            <person name="Davidsen T.M."/>
            <person name="Wayne K.J."/>
            <person name="Tettelin H."/>
            <person name="Glass J.I."/>
            <person name="Rusch D."/>
            <person name="Podicherti R."/>
            <person name="Tsui H.-C.T."/>
            <person name="Winkler M.E."/>
        </authorList>
    </citation>
    <scope>NUCLEOTIDE SEQUENCE</scope>
</reference>
<feature type="non-terminal residue" evidence="1">
    <location>
        <position position="1"/>
    </location>
</feature>
<accession>A0A383D886</accession>
<organism evidence="1">
    <name type="scientific">marine metagenome</name>
    <dbReference type="NCBI Taxonomy" id="408172"/>
    <lineage>
        <taxon>unclassified sequences</taxon>
        <taxon>metagenomes</taxon>
        <taxon>ecological metagenomes</taxon>
    </lineage>
</organism>